<gene>
    <name evidence="1" type="ORF">NDN08_006494</name>
</gene>
<reference evidence="1 2" key="1">
    <citation type="journal article" date="2023" name="Nat. Commun.">
        <title>Origin of minicircular mitochondrial genomes in red algae.</title>
        <authorList>
            <person name="Lee Y."/>
            <person name="Cho C.H."/>
            <person name="Lee Y.M."/>
            <person name="Park S.I."/>
            <person name="Yang J.H."/>
            <person name="West J.A."/>
            <person name="Bhattacharya D."/>
            <person name="Yoon H.S."/>
        </authorList>
    </citation>
    <scope>NUCLEOTIDE SEQUENCE [LARGE SCALE GENOMIC DNA]</scope>
    <source>
        <strain evidence="1 2">CCMP1338</strain>
        <tissue evidence="1">Whole cell</tissue>
    </source>
</reference>
<keyword evidence="2" id="KW-1185">Reference proteome</keyword>
<dbReference type="Proteomes" id="UP001157974">
    <property type="component" value="Unassembled WGS sequence"/>
</dbReference>
<protein>
    <submittedName>
        <fullName evidence="1">Uncharacterized protein</fullName>
    </submittedName>
</protein>
<comment type="caution">
    <text evidence="1">The sequence shown here is derived from an EMBL/GenBank/DDBJ whole genome shotgun (WGS) entry which is preliminary data.</text>
</comment>
<dbReference type="EMBL" id="JAMWBK010000009">
    <property type="protein sequence ID" value="KAJ8902086.1"/>
    <property type="molecule type" value="Genomic_DNA"/>
</dbReference>
<sequence>MRSLKVEVASIRLDGNESVKFLKFFWANGEVWVHVRKGKSVEVELPVVPFSVRIGTGKGKTAGIANFPEVSNRTSRGCLRSSVADGDNCLGEIELRYRNTSVIEVAEITTPVRGVCRDVSPISLSRGSSPGFDALSSLSLELVCEEELKLSSQKIKY</sequence>
<evidence type="ECO:0000313" key="2">
    <source>
        <dbReference type="Proteomes" id="UP001157974"/>
    </source>
</evidence>
<organism evidence="1 2">
    <name type="scientific">Rhodosorus marinus</name>
    <dbReference type="NCBI Taxonomy" id="101924"/>
    <lineage>
        <taxon>Eukaryota</taxon>
        <taxon>Rhodophyta</taxon>
        <taxon>Stylonematophyceae</taxon>
        <taxon>Stylonematales</taxon>
        <taxon>Stylonemataceae</taxon>
        <taxon>Rhodosorus</taxon>
    </lineage>
</organism>
<proteinExistence type="predicted"/>
<dbReference type="AlphaFoldDB" id="A0AAV8UKU0"/>
<accession>A0AAV8UKU0</accession>
<evidence type="ECO:0000313" key="1">
    <source>
        <dbReference type="EMBL" id="KAJ8902086.1"/>
    </source>
</evidence>
<name>A0AAV8UKU0_9RHOD</name>